<accession>A0A8K0WQT2</accession>
<dbReference type="EMBL" id="JAGPNK010000007">
    <property type="protein sequence ID" value="KAH7318459.1"/>
    <property type="molecule type" value="Genomic_DNA"/>
</dbReference>
<gene>
    <name evidence="3" type="ORF">B0I35DRAFT_243068</name>
</gene>
<feature type="domain" description="Methyltransferase" evidence="2">
    <location>
        <begin position="133"/>
        <end position="346"/>
    </location>
</feature>
<keyword evidence="4" id="KW-1185">Reference proteome</keyword>
<dbReference type="AlphaFoldDB" id="A0A8K0WQT2"/>
<dbReference type="GO" id="GO:0032259">
    <property type="term" value="P:methylation"/>
    <property type="evidence" value="ECO:0007669"/>
    <property type="project" value="UniProtKB-KW"/>
</dbReference>
<evidence type="ECO:0000313" key="3">
    <source>
        <dbReference type="EMBL" id="KAH7318459.1"/>
    </source>
</evidence>
<dbReference type="Proteomes" id="UP000813444">
    <property type="component" value="Unassembled WGS sequence"/>
</dbReference>
<evidence type="ECO:0000256" key="1">
    <source>
        <dbReference type="SAM" id="MobiDB-lite"/>
    </source>
</evidence>
<dbReference type="InterPro" id="IPR025714">
    <property type="entry name" value="Methyltranfer_dom"/>
</dbReference>
<dbReference type="Pfam" id="PF13679">
    <property type="entry name" value="Methyltransf_32"/>
    <property type="match status" value="1"/>
</dbReference>
<keyword evidence="3" id="KW-0489">Methyltransferase</keyword>
<evidence type="ECO:0000313" key="4">
    <source>
        <dbReference type="Proteomes" id="UP000813444"/>
    </source>
</evidence>
<dbReference type="GO" id="GO:0008168">
    <property type="term" value="F:methyltransferase activity"/>
    <property type="evidence" value="ECO:0007669"/>
    <property type="project" value="UniProtKB-KW"/>
</dbReference>
<comment type="caution">
    <text evidence="3">The sequence shown here is derived from an EMBL/GenBank/DDBJ whole genome shotgun (WGS) entry which is preliminary data.</text>
</comment>
<dbReference type="OrthoDB" id="10258156at2759"/>
<reference evidence="3" key="1">
    <citation type="journal article" date="2021" name="Nat. Commun.">
        <title>Genetic determinants of endophytism in the Arabidopsis root mycobiome.</title>
        <authorList>
            <person name="Mesny F."/>
            <person name="Miyauchi S."/>
            <person name="Thiergart T."/>
            <person name="Pickel B."/>
            <person name="Atanasova L."/>
            <person name="Karlsson M."/>
            <person name="Huettel B."/>
            <person name="Barry K.W."/>
            <person name="Haridas S."/>
            <person name="Chen C."/>
            <person name="Bauer D."/>
            <person name="Andreopoulos W."/>
            <person name="Pangilinan J."/>
            <person name="LaButti K."/>
            <person name="Riley R."/>
            <person name="Lipzen A."/>
            <person name="Clum A."/>
            <person name="Drula E."/>
            <person name="Henrissat B."/>
            <person name="Kohler A."/>
            <person name="Grigoriev I.V."/>
            <person name="Martin F.M."/>
            <person name="Hacquard S."/>
        </authorList>
    </citation>
    <scope>NUCLEOTIDE SEQUENCE</scope>
    <source>
        <strain evidence="3">MPI-CAGE-CH-0235</strain>
    </source>
</reference>
<feature type="region of interest" description="Disordered" evidence="1">
    <location>
        <begin position="444"/>
        <end position="468"/>
    </location>
</feature>
<dbReference type="PANTHER" id="PTHR12496">
    <property type="entry name" value="CGI-41 METHYLTRANSFERASE"/>
    <property type="match status" value="1"/>
</dbReference>
<protein>
    <submittedName>
        <fullName evidence="3">Methyltransferase domain-containing protein</fullName>
    </submittedName>
</protein>
<dbReference type="PANTHER" id="PTHR12496:SF0">
    <property type="entry name" value="METHYLTRANSFERASE DOMAIN-CONTAINING PROTEIN"/>
    <property type="match status" value="1"/>
</dbReference>
<name>A0A8K0WQT2_9HYPO</name>
<proteinExistence type="predicted"/>
<evidence type="ECO:0000259" key="2">
    <source>
        <dbReference type="Pfam" id="PF13679"/>
    </source>
</evidence>
<dbReference type="InterPro" id="IPR052220">
    <property type="entry name" value="METTL25"/>
</dbReference>
<organism evidence="3 4">
    <name type="scientific">Stachybotrys elegans</name>
    <dbReference type="NCBI Taxonomy" id="80388"/>
    <lineage>
        <taxon>Eukaryota</taxon>
        <taxon>Fungi</taxon>
        <taxon>Dikarya</taxon>
        <taxon>Ascomycota</taxon>
        <taxon>Pezizomycotina</taxon>
        <taxon>Sordariomycetes</taxon>
        <taxon>Hypocreomycetidae</taxon>
        <taxon>Hypocreales</taxon>
        <taxon>Stachybotryaceae</taxon>
        <taxon>Stachybotrys</taxon>
    </lineage>
</organism>
<sequence length="597" mass="67675">MLPDKSLPYTGDFSSGEEYVEELLDFATSSDLFQILCGGVHILDSFTMEIGHFTGLPSEWHNYLLSTDIMRILDLFFRDDLETVVPEPEGGPPESLMQYVRTIRRLALGRKYTPSKAKLPALTRLVSVGMKPKKIHEVTNFADYVDRLSGDVTRRTGQTITHFVDFGSGQNYLGRALASKPYNRHVIAVEGRDTNVVAARDLDLKSGLAITPTVRRNKKLWMKILNIVGPEGRNDPNAMAEAIKQVSKEDGADFRPMIELGVVYGADDGGMIHYISGRLDSGDLSDVIAQAEETEMKQGNKEELKMMAVSIHSCGNLSHYGIRSLLLNRNIRAVAIVGCCYNLVTEKLGPPTYKHTFLRPTLQALNGRVFQESHKRDPQGFPMSRKFSTYKDEGVRLNITARMMACHAPENWTREESEDFFTRHFYRALLQKIFLDRGVVQKVRHRDPNDPRSQEEEDKEVADTPFDSSTNPIIIGSLRKPCYVSFKTYVRGAIEKLTTSGEFKKYTEVMQEKMADMSDEEIDEYETRYQGRKKEICVMWSLMGFSATVVESLMAADRWMFLKESDQVEEAWVETVFDYKQSPRNLVVVGVKKADAA</sequence>
<keyword evidence="3" id="KW-0808">Transferase</keyword>